<evidence type="ECO:0000313" key="4">
    <source>
        <dbReference type="Proteomes" id="UP000199221"/>
    </source>
</evidence>
<dbReference type="RefSeq" id="WP_023631519.1">
    <property type="nucleotide sequence ID" value="NZ_CATKPM010000020.1"/>
</dbReference>
<dbReference type="EMBL" id="CP083803">
    <property type="protein sequence ID" value="UXZ44554.1"/>
    <property type="molecule type" value="Genomic_DNA"/>
</dbReference>
<dbReference type="Proteomes" id="UP000199221">
    <property type="component" value="Unassembled WGS sequence"/>
</dbReference>
<evidence type="ECO:0000313" key="1">
    <source>
        <dbReference type="EMBL" id="MEE1882708.1"/>
    </source>
</evidence>
<evidence type="ECO:0000313" key="2">
    <source>
        <dbReference type="EMBL" id="SEQ21070.1"/>
    </source>
</evidence>
<accession>A0A1H9E5Q8</accession>
<keyword evidence="5" id="KW-1185">Reference proteome</keyword>
<dbReference type="EMBL" id="FOEQ01000002">
    <property type="protein sequence ID" value="SEQ21070.1"/>
    <property type="molecule type" value="Genomic_DNA"/>
</dbReference>
<proteinExistence type="predicted"/>
<dbReference type="KEGG" id="pmos:O165_005320"/>
<dbReference type="EMBL" id="JAZDQQ010000021">
    <property type="protein sequence ID" value="MEE1882708.1"/>
    <property type="molecule type" value="Genomic_DNA"/>
</dbReference>
<dbReference type="Proteomes" id="UP001329505">
    <property type="component" value="Unassembled WGS sequence"/>
</dbReference>
<reference evidence="1 5" key="3">
    <citation type="submission" date="2024-01" db="EMBL/GenBank/DDBJ databases">
        <title>Unpublished Manusciprt.</title>
        <authorList>
            <person name="Duman M."/>
            <person name="Valdes E.G."/>
            <person name="Ajmi N."/>
            <person name="Altun S."/>
            <person name="Saticioglu I.B."/>
        </authorList>
    </citation>
    <scope>NUCLEOTIDE SEQUENCE [LARGE SCALE GENOMIC DNA]</scope>
    <source>
        <strain evidence="1 5">139P</strain>
    </source>
</reference>
<reference evidence="2 4" key="1">
    <citation type="submission" date="2016-10" db="EMBL/GenBank/DDBJ databases">
        <authorList>
            <person name="de Groot N.N."/>
        </authorList>
    </citation>
    <scope>NUCLEOTIDE SEQUENCE [LARGE SCALE GENOMIC DNA]</scope>
    <source>
        <strain evidence="2 4">LMG 27941</strain>
    </source>
</reference>
<dbReference type="AlphaFoldDB" id="A0A1H9E5Q8"/>
<gene>
    <name evidence="3" type="ORF">K7K07_21155</name>
    <name evidence="2" type="ORF">SAMN05216230_102184</name>
    <name evidence="1" type="ORF">V0R55_21300</name>
</gene>
<evidence type="ECO:0000313" key="3">
    <source>
        <dbReference type="EMBL" id="UXZ44554.1"/>
    </source>
</evidence>
<evidence type="ECO:0000313" key="5">
    <source>
        <dbReference type="Proteomes" id="UP001329505"/>
    </source>
</evidence>
<organism evidence="2 4">
    <name type="scientific">Pseudomonas soli</name>
    <dbReference type="NCBI Taxonomy" id="1306993"/>
    <lineage>
        <taxon>Bacteria</taxon>
        <taxon>Pseudomonadati</taxon>
        <taxon>Pseudomonadota</taxon>
        <taxon>Gammaproteobacteria</taxon>
        <taxon>Pseudomonadales</taxon>
        <taxon>Pseudomonadaceae</taxon>
        <taxon>Pseudomonas</taxon>
    </lineage>
</organism>
<dbReference type="GeneID" id="93677183"/>
<sequence>MAAKAKKVSERDLDTLEQQIPLHASEATHSAYLRALQASQRGVLCVDDGELVRVGADGARTVLGQASPRRKVRVGEIISVRRVDDQTAGGRA</sequence>
<protein>
    <submittedName>
        <fullName evidence="2">Uncharacterized protein</fullName>
    </submittedName>
</protein>
<reference evidence="3" key="2">
    <citation type="submission" date="2021-08" db="EMBL/GenBank/DDBJ databases">
        <authorList>
            <person name="Yaryura P.M."/>
            <person name="Bianco M.I."/>
            <person name="Morais C."/>
            <person name="Setubal J.C."/>
        </authorList>
    </citation>
    <scope>NUCLEOTIDE SEQUENCE</scope>
    <source>
        <strain evidence="3">AP1</strain>
    </source>
</reference>
<dbReference type="Proteomes" id="UP001209279">
    <property type="component" value="Chromosome"/>
</dbReference>
<name>A0A1H9E5Q8_9PSED</name>